<proteinExistence type="predicted"/>
<evidence type="ECO:0000313" key="1">
    <source>
        <dbReference type="EMBL" id="CAG5082223.1"/>
    </source>
</evidence>
<name>A0A916JNJ8_9FLAO</name>
<dbReference type="RefSeq" id="WP_258542040.1">
    <property type="nucleotide sequence ID" value="NZ_OU015584.1"/>
</dbReference>
<sequence length="195" mass="22528">MTNNFISPYNLPFFSQLKTQREAMINSLVNNLKINDVRDDEKFAQTTTRIKHAVLIKKVVFGEPKCIDHEYEEKPLNIQQQLVGGFSKDHYIHQIEFPFTGDTELFNHTPEKGFSYLSSDRGLILPNYNKLTVYADLPELNPTKAIAEARGFLSMTTQFVNANNASIDNWEVSVTQRIDRQLQQKREELIKLFGD</sequence>
<dbReference type="AlphaFoldDB" id="A0A916JNJ8"/>
<organism evidence="1 2">
    <name type="scientific">Parvicella tangerina</name>
    <dbReference type="NCBI Taxonomy" id="2829795"/>
    <lineage>
        <taxon>Bacteria</taxon>
        <taxon>Pseudomonadati</taxon>
        <taxon>Bacteroidota</taxon>
        <taxon>Flavobacteriia</taxon>
        <taxon>Flavobacteriales</taxon>
        <taxon>Parvicellaceae</taxon>
        <taxon>Parvicella</taxon>
    </lineage>
</organism>
<dbReference type="EMBL" id="OU015584">
    <property type="protein sequence ID" value="CAG5082223.1"/>
    <property type="molecule type" value="Genomic_DNA"/>
</dbReference>
<gene>
    <name evidence="1" type="ORF">CRYO30217_01845</name>
</gene>
<reference evidence="1" key="1">
    <citation type="submission" date="2021-04" db="EMBL/GenBank/DDBJ databases">
        <authorList>
            <person name="Rodrigo-Torres L."/>
            <person name="Arahal R. D."/>
            <person name="Lucena T."/>
        </authorList>
    </citation>
    <scope>NUCLEOTIDE SEQUENCE</scope>
    <source>
        <strain evidence="1">AS29M-1</strain>
    </source>
</reference>
<evidence type="ECO:0000313" key="2">
    <source>
        <dbReference type="Proteomes" id="UP000683507"/>
    </source>
</evidence>
<keyword evidence="2" id="KW-1185">Reference proteome</keyword>
<dbReference type="Proteomes" id="UP000683507">
    <property type="component" value="Chromosome"/>
</dbReference>
<protein>
    <submittedName>
        <fullName evidence="1">Uncharacterized protein</fullName>
    </submittedName>
</protein>
<dbReference type="KEGG" id="ptan:CRYO30217_01845"/>
<accession>A0A916JNJ8</accession>